<keyword evidence="4" id="KW-0325">Glycoprotein</keyword>
<feature type="compositionally biased region" description="Polar residues" evidence="7">
    <location>
        <begin position="204"/>
        <end position="215"/>
    </location>
</feature>
<dbReference type="GO" id="GO:0044322">
    <property type="term" value="C:endoplasmic reticulum quality control compartment"/>
    <property type="evidence" value="ECO:0007669"/>
    <property type="project" value="GOC"/>
</dbReference>
<dbReference type="InterPro" id="IPR001382">
    <property type="entry name" value="Glyco_hydro_47"/>
</dbReference>
<dbReference type="PANTHER" id="PTHR45679:SF6">
    <property type="entry name" value="ER DEGRADATION-ENHANCING ALPHA-MANNOSIDASE-LIKE PROTEIN 2"/>
    <property type="match status" value="1"/>
</dbReference>
<reference evidence="8 9" key="1">
    <citation type="journal article" date="2021" name="Commun. Biol.">
        <title>The genome of Shorea leprosula (Dipterocarpaceae) highlights the ecological relevance of drought in aseasonal tropical rainforests.</title>
        <authorList>
            <person name="Ng K.K.S."/>
            <person name="Kobayashi M.J."/>
            <person name="Fawcett J.A."/>
            <person name="Hatakeyama M."/>
            <person name="Paape T."/>
            <person name="Ng C.H."/>
            <person name="Ang C.C."/>
            <person name="Tnah L.H."/>
            <person name="Lee C.T."/>
            <person name="Nishiyama T."/>
            <person name="Sese J."/>
            <person name="O'Brien M.J."/>
            <person name="Copetti D."/>
            <person name="Mohd Noor M.I."/>
            <person name="Ong R.C."/>
            <person name="Putra M."/>
            <person name="Sireger I.Z."/>
            <person name="Indrioko S."/>
            <person name="Kosugi Y."/>
            <person name="Izuno A."/>
            <person name="Isagi Y."/>
            <person name="Lee S.L."/>
            <person name="Shimizu K.K."/>
        </authorList>
    </citation>
    <scope>NUCLEOTIDE SEQUENCE [LARGE SCALE GENOMIC DNA]</scope>
    <source>
        <strain evidence="8">214</strain>
    </source>
</reference>
<dbReference type="SUPFAM" id="SSF48225">
    <property type="entry name" value="Seven-hairpin glycosidases"/>
    <property type="match status" value="1"/>
</dbReference>
<dbReference type="AlphaFoldDB" id="A0AAV5LXK6"/>
<comment type="similarity">
    <text evidence="2 6">Belongs to the glycosyl hydrolase 47 family.</text>
</comment>
<dbReference type="EMBL" id="BPVZ01000157">
    <property type="protein sequence ID" value="GKV42259.1"/>
    <property type="molecule type" value="Genomic_DNA"/>
</dbReference>
<protein>
    <recommendedName>
        <fullName evidence="6">alpha-1,2-Mannosidase</fullName>
        <ecNumber evidence="6">3.2.1.-</ecNumber>
    </recommendedName>
</protein>
<dbReference type="GO" id="GO:0005975">
    <property type="term" value="P:carbohydrate metabolic process"/>
    <property type="evidence" value="ECO:0007669"/>
    <property type="project" value="InterPro"/>
</dbReference>
<feature type="binding site" evidence="5">
    <location>
        <position position="161"/>
    </location>
    <ligand>
        <name>Ca(2+)</name>
        <dbReference type="ChEBI" id="CHEBI:29108"/>
    </ligand>
</feature>
<keyword evidence="3" id="KW-0256">Endoplasmic reticulum</keyword>
<proteinExistence type="inferred from homology"/>
<dbReference type="Gene3D" id="1.50.10.10">
    <property type="match status" value="1"/>
</dbReference>
<feature type="region of interest" description="Disordered" evidence="7">
    <location>
        <begin position="285"/>
        <end position="316"/>
    </location>
</feature>
<dbReference type="EC" id="3.2.1.-" evidence="6"/>
<dbReference type="Proteomes" id="UP001054252">
    <property type="component" value="Unassembled WGS sequence"/>
</dbReference>
<feature type="region of interest" description="Disordered" evidence="7">
    <location>
        <begin position="196"/>
        <end position="215"/>
    </location>
</feature>
<comment type="subcellular location">
    <subcellularLocation>
        <location evidence="1">Endoplasmic reticulum</location>
    </subcellularLocation>
</comment>
<dbReference type="GO" id="GO:1904380">
    <property type="term" value="P:endoplasmic reticulum mannose trimming"/>
    <property type="evidence" value="ECO:0007669"/>
    <property type="project" value="InterPro"/>
</dbReference>
<name>A0AAV5LXK6_9ROSI</name>
<keyword evidence="5" id="KW-0479">Metal-binding</keyword>
<keyword evidence="6" id="KW-0326">Glycosidase</keyword>
<sequence>MDSAAIVWPLFNSLQAFWPGLQVLAGDIDPAIRTHTAFFTVWKRYGFTPEGFNLATLSVQHGQKSYPLRPELIESTYWLYKATRNPRYLDVGRDMVASLQYGARCPCGYCHISDVESHQREDHMESFFLAETVKYLWLLFDLAVGPDNLVENGPYKYIFSTEGHLLPATPQISLVREHCSYLGAYCNHGDFTKESHPSDISVDPQGSKTNGSKPLGSLFQTRFPSDFSYVGSTPVSGLIKGVCPGLSHGQKYGISYLASHDPVNTDDSAKQSEMTEIQSHAVMVVSEQGTNDSLSSNIKDDNVQDLSEPASDPPQS</sequence>
<accession>A0AAV5LXK6</accession>
<keyword evidence="5" id="KW-0106">Calcium</keyword>
<evidence type="ECO:0000313" key="8">
    <source>
        <dbReference type="EMBL" id="GKV42259.1"/>
    </source>
</evidence>
<keyword evidence="9" id="KW-1185">Reference proteome</keyword>
<evidence type="ECO:0000256" key="1">
    <source>
        <dbReference type="ARBA" id="ARBA00004240"/>
    </source>
</evidence>
<comment type="cofactor">
    <cofactor evidence="5">
        <name>Ca(2+)</name>
        <dbReference type="ChEBI" id="CHEBI:29108"/>
    </cofactor>
</comment>
<dbReference type="PRINTS" id="PR00747">
    <property type="entry name" value="GLYHDRLASE47"/>
</dbReference>
<dbReference type="PANTHER" id="PTHR45679">
    <property type="entry name" value="ER DEGRADATION-ENHANCING ALPHA-MANNOSIDASE-LIKE PROTEIN 2"/>
    <property type="match status" value="1"/>
</dbReference>
<organism evidence="8 9">
    <name type="scientific">Rubroshorea leprosula</name>
    <dbReference type="NCBI Taxonomy" id="152421"/>
    <lineage>
        <taxon>Eukaryota</taxon>
        <taxon>Viridiplantae</taxon>
        <taxon>Streptophyta</taxon>
        <taxon>Embryophyta</taxon>
        <taxon>Tracheophyta</taxon>
        <taxon>Spermatophyta</taxon>
        <taxon>Magnoliopsida</taxon>
        <taxon>eudicotyledons</taxon>
        <taxon>Gunneridae</taxon>
        <taxon>Pentapetalae</taxon>
        <taxon>rosids</taxon>
        <taxon>malvids</taxon>
        <taxon>Malvales</taxon>
        <taxon>Dipterocarpaceae</taxon>
        <taxon>Rubroshorea</taxon>
    </lineage>
</organism>
<dbReference type="InterPro" id="IPR012341">
    <property type="entry name" value="6hp_glycosidase-like_sf"/>
</dbReference>
<evidence type="ECO:0000313" key="9">
    <source>
        <dbReference type="Proteomes" id="UP001054252"/>
    </source>
</evidence>
<evidence type="ECO:0000256" key="5">
    <source>
        <dbReference type="PIRSR" id="PIRSR601382-2"/>
    </source>
</evidence>
<feature type="compositionally biased region" description="Polar residues" evidence="7">
    <location>
        <begin position="287"/>
        <end position="297"/>
    </location>
</feature>
<comment type="caution">
    <text evidence="8">The sequence shown here is derived from an EMBL/GenBank/DDBJ whole genome shotgun (WGS) entry which is preliminary data.</text>
</comment>
<evidence type="ECO:0000256" key="2">
    <source>
        <dbReference type="ARBA" id="ARBA00007658"/>
    </source>
</evidence>
<evidence type="ECO:0000256" key="4">
    <source>
        <dbReference type="ARBA" id="ARBA00023180"/>
    </source>
</evidence>
<gene>
    <name evidence="8" type="ORF">SLEP1_g49682</name>
</gene>
<dbReference type="Pfam" id="PF01532">
    <property type="entry name" value="Glyco_hydro_47"/>
    <property type="match status" value="1"/>
</dbReference>
<dbReference type="GO" id="GO:0016020">
    <property type="term" value="C:membrane"/>
    <property type="evidence" value="ECO:0007669"/>
    <property type="project" value="InterPro"/>
</dbReference>
<dbReference type="GO" id="GO:0004571">
    <property type="term" value="F:mannosyl-oligosaccharide 1,2-alpha-mannosidase activity"/>
    <property type="evidence" value="ECO:0007669"/>
    <property type="project" value="InterPro"/>
</dbReference>
<dbReference type="InterPro" id="IPR036026">
    <property type="entry name" value="Seven-hairpin_glycosidases"/>
</dbReference>
<keyword evidence="6" id="KW-0378">Hydrolase</keyword>
<dbReference type="InterPro" id="IPR044674">
    <property type="entry name" value="EDEM1/2/3"/>
</dbReference>
<evidence type="ECO:0000256" key="3">
    <source>
        <dbReference type="ARBA" id="ARBA00022824"/>
    </source>
</evidence>
<evidence type="ECO:0000256" key="7">
    <source>
        <dbReference type="SAM" id="MobiDB-lite"/>
    </source>
</evidence>
<evidence type="ECO:0000256" key="6">
    <source>
        <dbReference type="RuleBase" id="RU361193"/>
    </source>
</evidence>
<dbReference type="GO" id="GO:0005509">
    <property type="term" value="F:calcium ion binding"/>
    <property type="evidence" value="ECO:0007669"/>
    <property type="project" value="InterPro"/>
</dbReference>